<comment type="cofactor">
    <cofactor evidence="1">
        <name>[4Fe-4S] cluster</name>
        <dbReference type="ChEBI" id="CHEBI:49883"/>
    </cofactor>
</comment>
<keyword evidence="2" id="KW-0004">4Fe-4S</keyword>
<evidence type="ECO:0000256" key="3">
    <source>
        <dbReference type="ARBA" id="ARBA00022691"/>
    </source>
</evidence>
<evidence type="ECO:0000256" key="7">
    <source>
        <dbReference type="ARBA" id="ARBA00034078"/>
    </source>
</evidence>
<comment type="cofactor">
    <cofactor evidence="7">
        <name>[2Fe-2S] cluster</name>
        <dbReference type="ChEBI" id="CHEBI:190135"/>
    </cofactor>
</comment>
<dbReference type="Pfam" id="PF04055">
    <property type="entry name" value="Radical_SAM"/>
    <property type="match status" value="1"/>
</dbReference>
<dbReference type="SFLD" id="SFLDG01082">
    <property type="entry name" value="B12-binding_domain_containing"/>
    <property type="match status" value="1"/>
</dbReference>
<dbReference type="Gene3D" id="3.20.20.70">
    <property type="entry name" value="Aldolase class I"/>
    <property type="match status" value="1"/>
</dbReference>
<evidence type="ECO:0000256" key="5">
    <source>
        <dbReference type="ARBA" id="ARBA00023004"/>
    </source>
</evidence>
<dbReference type="EMBL" id="JBHSHL010000061">
    <property type="protein sequence ID" value="MFC4805729.1"/>
    <property type="molecule type" value="Genomic_DNA"/>
</dbReference>
<sequence length="331" mass="37080">MNKYRFFEDKFGEATPQTLASLLEAEDFSSVYAYADNINRSVHGDIVDIRAIIEFSNHCRRRCAYCGLNSINTKVRRYRMSPEEIVETALLARDAGYKTVVLQSGEDLYYTKEIIADIITSIKARSDIKITLSCGERSLEELSLWKSRGADRYLLKHETCDPSLYAGLHSCGTLVERLSCLRTIKDLDYETGSGFMIGLPNQTSQIIARDILLLKDLGCDMAGIGPFIPHPETALKGAEPGSTELTKRSVALTRLLLPHANLPATTSLGVLDSNEKRSIFDCGANVIMRKVTPSNYVRLYEIYPGDIKVLDVYAERRELEHMLVSLGKIPR</sequence>
<dbReference type="PIRSF" id="PIRSF004762">
    <property type="entry name" value="CHP00423"/>
    <property type="match status" value="1"/>
</dbReference>
<evidence type="ECO:0000259" key="8">
    <source>
        <dbReference type="PROSITE" id="PS51918"/>
    </source>
</evidence>
<keyword evidence="6" id="KW-0411">Iron-sulfur</keyword>
<dbReference type="InterPro" id="IPR058240">
    <property type="entry name" value="rSAM_sf"/>
</dbReference>
<dbReference type="InterPro" id="IPR013785">
    <property type="entry name" value="Aldolase_TIM"/>
</dbReference>
<feature type="domain" description="Radical SAM core" evidence="8">
    <location>
        <begin position="45"/>
        <end position="265"/>
    </location>
</feature>
<proteinExistence type="predicted"/>
<dbReference type="PROSITE" id="PS51918">
    <property type="entry name" value="RADICAL_SAM"/>
    <property type="match status" value="1"/>
</dbReference>
<dbReference type="InterPro" id="IPR006638">
    <property type="entry name" value="Elp3/MiaA/NifB-like_rSAM"/>
</dbReference>
<dbReference type="SMART" id="SM00729">
    <property type="entry name" value="Elp3"/>
    <property type="match status" value="1"/>
</dbReference>
<comment type="caution">
    <text evidence="9">The sequence shown here is derived from an EMBL/GenBank/DDBJ whole genome shotgun (WGS) entry which is preliminary data.</text>
</comment>
<dbReference type="PANTHER" id="PTHR43726:SF1">
    <property type="entry name" value="BIOTIN SYNTHASE"/>
    <property type="match status" value="1"/>
</dbReference>
<keyword evidence="3" id="KW-0949">S-adenosyl-L-methionine</keyword>
<dbReference type="CDD" id="cd01335">
    <property type="entry name" value="Radical_SAM"/>
    <property type="match status" value="1"/>
</dbReference>
<name>A0ABV9QP21_9FIRM</name>
<dbReference type="InterPro" id="IPR024021">
    <property type="entry name" value="FeFe-hyd_HydE_rSAM"/>
</dbReference>
<dbReference type="SUPFAM" id="SSF102114">
    <property type="entry name" value="Radical SAM enzymes"/>
    <property type="match status" value="1"/>
</dbReference>
<organism evidence="9 10">
    <name type="scientific">Filifactor villosus</name>
    <dbReference type="NCBI Taxonomy" id="29374"/>
    <lineage>
        <taxon>Bacteria</taxon>
        <taxon>Bacillati</taxon>
        <taxon>Bacillota</taxon>
        <taxon>Clostridia</taxon>
        <taxon>Peptostreptococcales</taxon>
        <taxon>Filifactoraceae</taxon>
        <taxon>Filifactor</taxon>
    </lineage>
</organism>
<evidence type="ECO:0000256" key="2">
    <source>
        <dbReference type="ARBA" id="ARBA00022485"/>
    </source>
</evidence>
<dbReference type="SMART" id="SM00876">
    <property type="entry name" value="BATS"/>
    <property type="match status" value="1"/>
</dbReference>
<dbReference type="SFLD" id="SFLDS00029">
    <property type="entry name" value="Radical_SAM"/>
    <property type="match status" value="1"/>
</dbReference>
<dbReference type="RefSeq" id="WP_379789402.1">
    <property type="nucleotide sequence ID" value="NZ_JBHSHL010000061.1"/>
</dbReference>
<evidence type="ECO:0000256" key="1">
    <source>
        <dbReference type="ARBA" id="ARBA00001966"/>
    </source>
</evidence>
<evidence type="ECO:0000313" key="9">
    <source>
        <dbReference type="EMBL" id="MFC4805729.1"/>
    </source>
</evidence>
<reference evidence="10" key="1">
    <citation type="journal article" date="2019" name="Int. J. Syst. Evol. Microbiol.">
        <title>The Global Catalogue of Microorganisms (GCM) 10K type strain sequencing project: providing services to taxonomists for standard genome sequencing and annotation.</title>
        <authorList>
            <consortium name="The Broad Institute Genomics Platform"/>
            <consortium name="The Broad Institute Genome Sequencing Center for Infectious Disease"/>
            <person name="Wu L."/>
            <person name="Ma J."/>
        </authorList>
    </citation>
    <scope>NUCLEOTIDE SEQUENCE [LARGE SCALE GENOMIC DNA]</scope>
    <source>
        <strain evidence="10">CCUG 46385</strain>
    </source>
</reference>
<dbReference type="SFLD" id="SFLDG01060">
    <property type="entry name" value="BATS_domain_containing"/>
    <property type="match status" value="1"/>
</dbReference>
<evidence type="ECO:0000313" key="10">
    <source>
        <dbReference type="Proteomes" id="UP001595916"/>
    </source>
</evidence>
<protein>
    <submittedName>
        <fullName evidence="9">[FeFe] hydrogenase H-cluster radical SAM maturase HydE</fullName>
    </submittedName>
</protein>
<keyword evidence="4" id="KW-0479">Metal-binding</keyword>
<dbReference type="SFLD" id="SFLDG01280">
    <property type="entry name" value="HydE/PylB-like"/>
    <property type="match status" value="1"/>
</dbReference>
<dbReference type="NCBIfam" id="TIGR03956">
    <property type="entry name" value="rSAM_HydE"/>
    <property type="match status" value="1"/>
</dbReference>
<dbReference type="InterPro" id="IPR010722">
    <property type="entry name" value="BATS_dom"/>
</dbReference>
<gene>
    <name evidence="9" type="primary">hydE</name>
    <name evidence="9" type="ORF">ACFO4R_11805</name>
</gene>
<evidence type="ECO:0000256" key="6">
    <source>
        <dbReference type="ARBA" id="ARBA00023014"/>
    </source>
</evidence>
<evidence type="ECO:0000256" key="4">
    <source>
        <dbReference type="ARBA" id="ARBA00022723"/>
    </source>
</evidence>
<dbReference type="Proteomes" id="UP001595916">
    <property type="component" value="Unassembled WGS sequence"/>
</dbReference>
<dbReference type="PANTHER" id="PTHR43726">
    <property type="entry name" value="3-METHYLORNITHINE SYNTHASE"/>
    <property type="match status" value="1"/>
</dbReference>
<dbReference type="InterPro" id="IPR007197">
    <property type="entry name" value="rSAM"/>
</dbReference>
<dbReference type="InterPro" id="IPR034422">
    <property type="entry name" value="HydE/PylB-like"/>
</dbReference>
<keyword evidence="10" id="KW-1185">Reference proteome</keyword>
<keyword evidence="5" id="KW-0408">Iron</keyword>
<accession>A0ABV9QP21</accession>